<dbReference type="Proteomes" id="UP001601303">
    <property type="component" value="Unassembled WGS sequence"/>
</dbReference>
<dbReference type="Pfam" id="PF20321">
    <property type="entry name" value="DUF6616"/>
    <property type="match status" value="1"/>
</dbReference>
<sequence>MTSEEMRNMHVVVETWTPKPAFFAATEEARNDLFTGIQEAMKQLAEIGFVTLGWGRLEPASHSASYEWFAVWQAPSREVADVFLNGVESSGWYTYFEQTNVVGELRPAEAVIAEHLALGAEAK</sequence>
<dbReference type="RefSeq" id="WP_388108995.1">
    <property type="nucleotide sequence ID" value="NZ_JBIAHM010000008.1"/>
</dbReference>
<protein>
    <submittedName>
        <fullName evidence="1">DUF6616 family protein</fullName>
    </submittedName>
</protein>
<organism evidence="1 2">
    <name type="scientific">Streptomyces hokutonensis</name>
    <dbReference type="NCBI Taxonomy" id="1306990"/>
    <lineage>
        <taxon>Bacteria</taxon>
        <taxon>Bacillati</taxon>
        <taxon>Actinomycetota</taxon>
        <taxon>Actinomycetes</taxon>
        <taxon>Kitasatosporales</taxon>
        <taxon>Streptomycetaceae</taxon>
        <taxon>Streptomyces</taxon>
    </lineage>
</organism>
<comment type="caution">
    <text evidence="1">The sequence shown here is derived from an EMBL/GenBank/DDBJ whole genome shotgun (WGS) entry which is preliminary data.</text>
</comment>
<gene>
    <name evidence="1" type="ORF">ACFYNQ_24070</name>
</gene>
<dbReference type="EMBL" id="JBIAHM010000008">
    <property type="protein sequence ID" value="MFE9601630.1"/>
    <property type="molecule type" value="Genomic_DNA"/>
</dbReference>
<evidence type="ECO:0000313" key="1">
    <source>
        <dbReference type="EMBL" id="MFE9601630.1"/>
    </source>
</evidence>
<reference evidence="1 2" key="1">
    <citation type="submission" date="2024-10" db="EMBL/GenBank/DDBJ databases">
        <title>The Natural Products Discovery Center: Release of the First 8490 Sequenced Strains for Exploring Actinobacteria Biosynthetic Diversity.</title>
        <authorList>
            <person name="Kalkreuter E."/>
            <person name="Kautsar S.A."/>
            <person name="Yang D."/>
            <person name="Bader C.D."/>
            <person name="Teijaro C.N."/>
            <person name="Fluegel L."/>
            <person name="Davis C.M."/>
            <person name="Simpson J.R."/>
            <person name="Lauterbach L."/>
            <person name="Steele A.D."/>
            <person name="Gui C."/>
            <person name="Meng S."/>
            <person name="Li G."/>
            <person name="Viehrig K."/>
            <person name="Ye F."/>
            <person name="Su P."/>
            <person name="Kiefer A.F."/>
            <person name="Nichols A."/>
            <person name="Cepeda A.J."/>
            <person name="Yan W."/>
            <person name="Fan B."/>
            <person name="Jiang Y."/>
            <person name="Adhikari A."/>
            <person name="Zheng C.-J."/>
            <person name="Schuster L."/>
            <person name="Cowan T.M."/>
            <person name="Smanski M.J."/>
            <person name="Chevrette M.G."/>
            <person name="De Carvalho L.P.S."/>
            <person name="Shen B."/>
        </authorList>
    </citation>
    <scope>NUCLEOTIDE SEQUENCE [LARGE SCALE GENOMIC DNA]</scope>
    <source>
        <strain evidence="1 2">NPDC006488</strain>
    </source>
</reference>
<proteinExistence type="predicted"/>
<accession>A0ABW6M654</accession>
<keyword evidence="2" id="KW-1185">Reference proteome</keyword>
<name>A0ABW6M654_9ACTN</name>
<evidence type="ECO:0000313" key="2">
    <source>
        <dbReference type="Proteomes" id="UP001601303"/>
    </source>
</evidence>
<dbReference type="InterPro" id="IPR046724">
    <property type="entry name" value="DUF6616"/>
</dbReference>